<dbReference type="Proteomes" id="UP000008311">
    <property type="component" value="Unassembled WGS sequence"/>
</dbReference>
<evidence type="ECO:0000256" key="3">
    <source>
        <dbReference type="ARBA" id="ARBA00022833"/>
    </source>
</evidence>
<dbReference type="PANTHER" id="PTHR45931">
    <property type="entry name" value="SI:CH211-59O9.10"/>
    <property type="match status" value="1"/>
</dbReference>
<evidence type="ECO:0000256" key="1">
    <source>
        <dbReference type="ARBA" id="ARBA00022723"/>
    </source>
</evidence>
<accession>B9T4Z5</accession>
<dbReference type="PROSITE" id="PS50089">
    <property type="entry name" value="ZF_RING_2"/>
    <property type="match status" value="1"/>
</dbReference>
<dbReference type="InParanoid" id="B9T4Z5"/>
<proteinExistence type="predicted"/>
<dbReference type="AlphaFoldDB" id="B9T4Z5"/>
<keyword evidence="1" id="KW-0479">Metal-binding</keyword>
<dbReference type="EMBL" id="EQ974499">
    <property type="protein sequence ID" value="EEF29071.1"/>
    <property type="molecule type" value="Genomic_DNA"/>
</dbReference>
<dbReference type="InterPro" id="IPR001841">
    <property type="entry name" value="Znf_RING"/>
</dbReference>
<dbReference type="PANTHER" id="PTHR45931:SF16">
    <property type="entry name" value="RING_U-BOX SUPERFAMILY PROTEIN"/>
    <property type="match status" value="1"/>
</dbReference>
<dbReference type="STRING" id="3988.B9T4Z5"/>
<keyword evidence="3" id="KW-0862">Zinc</keyword>
<dbReference type="eggNOG" id="KOG0800">
    <property type="taxonomic scope" value="Eukaryota"/>
</dbReference>
<dbReference type="GO" id="GO:0008270">
    <property type="term" value="F:zinc ion binding"/>
    <property type="evidence" value="ECO:0007669"/>
    <property type="project" value="UniProtKB-KW"/>
</dbReference>
<reference evidence="7" key="1">
    <citation type="journal article" date="2010" name="Nat. Biotechnol.">
        <title>Draft genome sequence of the oilseed species Ricinus communis.</title>
        <authorList>
            <person name="Chan A.P."/>
            <person name="Crabtree J."/>
            <person name="Zhao Q."/>
            <person name="Lorenzi H."/>
            <person name="Orvis J."/>
            <person name="Puiu D."/>
            <person name="Melake-Berhan A."/>
            <person name="Jones K.M."/>
            <person name="Redman J."/>
            <person name="Chen G."/>
            <person name="Cahoon E.B."/>
            <person name="Gedil M."/>
            <person name="Stanke M."/>
            <person name="Haas B.J."/>
            <person name="Wortman J.R."/>
            <person name="Fraser-Liggett C.M."/>
            <person name="Ravel J."/>
            <person name="Rabinowicz P.D."/>
        </authorList>
    </citation>
    <scope>NUCLEOTIDE SEQUENCE [LARGE SCALE GENOMIC DNA]</scope>
    <source>
        <strain evidence="7">cv. Hale</strain>
    </source>
</reference>
<dbReference type="SMART" id="SM00184">
    <property type="entry name" value="RING"/>
    <property type="match status" value="1"/>
</dbReference>
<dbReference type="SUPFAM" id="SSF57850">
    <property type="entry name" value="RING/U-box"/>
    <property type="match status" value="1"/>
</dbReference>
<keyword evidence="2 4" id="KW-0863">Zinc-finger</keyword>
<dbReference type="GO" id="GO:0005737">
    <property type="term" value="C:cytoplasm"/>
    <property type="evidence" value="ECO:0000318"/>
    <property type="project" value="GO_Central"/>
</dbReference>
<evidence type="ECO:0000313" key="6">
    <source>
        <dbReference type="EMBL" id="EEF29071.1"/>
    </source>
</evidence>
<dbReference type="InterPro" id="IPR051834">
    <property type="entry name" value="RING_finger_E3_ligase"/>
</dbReference>
<dbReference type="Gene3D" id="3.30.40.10">
    <property type="entry name" value="Zinc/RING finger domain, C3HC4 (zinc finger)"/>
    <property type="match status" value="1"/>
</dbReference>
<sequence>MLAKSCVVLCEKTAAMFVLMVNNNEQQQAELLDFYVVADVEFVSEECHDMQEVVRCLAMVEDGLFFIESLEDHLGAEEPIRGHGVSIPMLEKLKNGRHFAATGRSGDDCPICLEEICDGVELIKMPCNHIFHERCIFRWLENRNSCPICLYEVKD</sequence>
<evidence type="ECO:0000256" key="4">
    <source>
        <dbReference type="PROSITE-ProRule" id="PRU00175"/>
    </source>
</evidence>
<protein>
    <submittedName>
        <fullName evidence="6">Zinc finger protein, putative</fullName>
    </submittedName>
</protein>
<dbReference type="GO" id="GO:0061630">
    <property type="term" value="F:ubiquitin protein ligase activity"/>
    <property type="evidence" value="ECO:0000318"/>
    <property type="project" value="GO_Central"/>
</dbReference>
<keyword evidence="7" id="KW-1185">Reference proteome</keyword>
<dbReference type="Pfam" id="PF13639">
    <property type="entry name" value="zf-RING_2"/>
    <property type="match status" value="1"/>
</dbReference>
<dbReference type="InterPro" id="IPR013083">
    <property type="entry name" value="Znf_RING/FYVE/PHD"/>
</dbReference>
<organism evidence="6 7">
    <name type="scientific">Ricinus communis</name>
    <name type="common">Castor bean</name>
    <dbReference type="NCBI Taxonomy" id="3988"/>
    <lineage>
        <taxon>Eukaryota</taxon>
        <taxon>Viridiplantae</taxon>
        <taxon>Streptophyta</taxon>
        <taxon>Embryophyta</taxon>
        <taxon>Tracheophyta</taxon>
        <taxon>Spermatophyta</taxon>
        <taxon>Magnoliopsida</taxon>
        <taxon>eudicotyledons</taxon>
        <taxon>Gunneridae</taxon>
        <taxon>Pentapetalae</taxon>
        <taxon>rosids</taxon>
        <taxon>fabids</taxon>
        <taxon>Malpighiales</taxon>
        <taxon>Euphorbiaceae</taxon>
        <taxon>Acalyphoideae</taxon>
        <taxon>Acalypheae</taxon>
        <taxon>Ricinus</taxon>
    </lineage>
</organism>
<gene>
    <name evidence="6" type="ORF">RCOM_0664350</name>
</gene>
<feature type="domain" description="RING-type" evidence="5">
    <location>
        <begin position="109"/>
        <end position="149"/>
    </location>
</feature>
<evidence type="ECO:0000259" key="5">
    <source>
        <dbReference type="PROSITE" id="PS50089"/>
    </source>
</evidence>
<dbReference type="OrthoDB" id="852178at2759"/>
<evidence type="ECO:0000256" key="2">
    <source>
        <dbReference type="ARBA" id="ARBA00022771"/>
    </source>
</evidence>
<evidence type="ECO:0000313" key="7">
    <source>
        <dbReference type="Proteomes" id="UP000008311"/>
    </source>
</evidence>
<name>B9T4Z5_RICCO</name>
<dbReference type="GO" id="GO:0016567">
    <property type="term" value="P:protein ubiquitination"/>
    <property type="evidence" value="ECO:0000318"/>
    <property type="project" value="GO_Central"/>
</dbReference>
<dbReference type="CDD" id="cd16454">
    <property type="entry name" value="RING-H2_PA-TM-RING"/>
    <property type="match status" value="1"/>
</dbReference>